<comment type="caution">
    <text evidence="1">The sequence shown here is derived from an EMBL/GenBank/DDBJ whole genome shotgun (WGS) entry which is preliminary data.</text>
</comment>
<keyword evidence="3" id="KW-1185">Reference proteome</keyword>
<dbReference type="EMBL" id="CARXXK010000002">
    <property type="protein sequence ID" value="CAI6355363.1"/>
    <property type="molecule type" value="Genomic_DNA"/>
</dbReference>
<dbReference type="EMBL" id="CARXXK010000002">
    <property type="protein sequence ID" value="CAI6355690.1"/>
    <property type="molecule type" value="Genomic_DNA"/>
</dbReference>
<dbReference type="Proteomes" id="UP001160148">
    <property type="component" value="Unassembled WGS sequence"/>
</dbReference>
<proteinExistence type="predicted"/>
<evidence type="ECO:0000313" key="2">
    <source>
        <dbReference type="EMBL" id="CAI6355690.1"/>
    </source>
</evidence>
<dbReference type="AlphaFoldDB" id="A0AAV0WI54"/>
<gene>
    <name evidence="1" type="ORF">MEUPH1_LOCUS11228</name>
    <name evidence="2" type="ORF">MEUPH1_LOCUS11514</name>
</gene>
<organism evidence="1 3">
    <name type="scientific">Macrosiphum euphorbiae</name>
    <name type="common">potato aphid</name>
    <dbReference type="NCBI Taxonomy" id="13131"/>
    <lineage>
        <taxon>Eukaryota</taxon>
        <taxon>Metazoa</taxon>
        <taxon>Ecdysozoa</taxon>
        <taxon>Arthropoda</taxon>
        <taxon>Hexapoda</taxon>
        <taxon>Insecta</taxon>
        <taxon>Pterygota</taxon>
        <taxon>Neoptera</taxon>
        <taxon>Paraneoptera</taxon>
        <taxon>Hemiptera</taxon>
        <taxon>Sternorrhyncha</taxon>
        <taxon>Aphidomorpha</taxon>
        <taxon>Aphidoidea</taxon>
        <taxon>Aphididae</taxon>
        <taxon>Macrosiphini</taxon>
        <taxon>Macrosiphum</taxon>
    </lineage>
</organism>
<accession>A0AAV0WI54</accession>
<sequence>MRKNNYFCQSTITSSVETVTASLGFAPGDAVIVLIRGRYLAGIVEDVAEDLITYFHPSRKARESFSISQQYVQKFQPQIVNGQVKLLKKITDKKKFKAAKVLVQRYELALYVFLGVQT</sequence>
<reference evidence="1 3" key="1">
    <citation type="submission" date="2023-01" db="EMBL/GenBank/DDBJ databases">
        <authorList>
            <person name="Whitehead M."/>
        </authorList>
    </citation>
    <scope>NUCLEOTIDE SEQUENCE [LARGE SCALE GENOMIC DNA]</scope>
</reference>
<evidence type="ECO:0000313" key="3">
    <source>
        <dbReference type="Proteomes" id="UP001160148"/>
    </source>
</evidence>
<name>A0AAV0WI54_9HEMI</name>
<protein>
    <submittedName>
        <fullName evidence="1">Uncharacterized protein</fullName>
    </submittedName>
</protein>
<evidence type="ECO:0000313" key="1">
    <source>
        <dbReference type="EMBL" id="CAI6355363.1"/>
    </source>
</evidence>